<keyword evidence="4" id="KW-1278">Translocase</keyword>
<dbReference type="FunFam" id="2.70.150.10:FF:000002">
    <property type="entry name" value="Copper-transporting ATPase 1, putative"/>
    <property type="match status" value="1"/>
</dbReference>
<sequence>YHPTIFFDTSTMLITFVSFVRYLENLAKGKTSAALSKLMSLTPSSATLYLDPPHCSQEKKLPIELVEVGDHLKIVPCDKIPADGTIIKGESSVDESMVTGEALPILKQKGDQVVGGTVNGVGTFDMVVTRSG</sequence>
<dbReference type="Pfam" id="PF00122">
    <property type="entry name" value="E1-E2_ATPase"/>
    <property type="match status" value="1"/>
</dbReference>
<dbReference type="PANTHER" id="PTHR43520">
    <property type="entry name" value="ATP7, ISOFORM B"/>
    <property type="match status" value="1"/>
</dbReference>
<keyword evidence="2" id="KW-0812">Transmembrane</keyword>
<evidence type="ECO:0000256" key="2">
    <source>
        <dbReference type="ARBA" id="ARBA00022692"/>
    </source>
</evidence>
<feature type="non-terminal residue" evidence="8">
    <location>
        <position position="132"/>
    </location>
</feature>
<accession>A0AAV0AN23</accession>
<dbReference type="EMBL" id="CALTRL010000549">
    <property type="protein sequence ID" value="CAH7668582.1"/>
    <property type="molecule type" value="Genomic_DNA"/>
</dbReference>
<evidence type="ECO:0000256" key="4">
    <source>
        <dbReference type="ARBA" id="ARBA00022967"/>
    </source>
</evidence>
<evidence type="ECO:0000259" key="7">
    <source>
        <dbReference type="Pfam" id="PF00122"/>
    </source>
</evidence>
<dbReference type="SUPFAM" id="SSF81653">
    <property type="entry name" value="Calcium ATPase, transduction domain A"/>
    <property type="match status" value="1"/>
</dbReference>
<feature type="non-terminal residue" evidence="8">
    <location>
        <position position="1"/>
    </location>
</feature>
<dbReference type="InterPro" id="IPR059000">
    <property type="entry name" value="ATPase_P-type_domA"/>
</dbReference>
<dbReference type="Proteomes" id="UP001153365">
    <property type="component" value="Unassembled WGS sequence"/>
</dbReference>
<keyword evidence="9" id="KW-1185">Reference proteome</keyword>
<keyword evidence="3" id="KW-0479">Metal-binding</keyword>
<comment type="caution">
    <text evidence="8">The sequence shown here is derived from an EMBL/GenBank/DDBJ whole genome shotgun (WGS) entry which is preliminary data.</text>
</comment>
<reference evidence="8" key="1">
    <citation type="submission" date="2022-06" db="EMBL/GenBank/DDBJ databases">
        <authorList>
            <consortium name="SYNGENTA / RWTH Aachen University"/>
        </authorList>
    </citation>
    <scope>NUCLEOTIDE SEQUENCE</scope>
</reference>
<dbReference type="InterPro" id="IPR008250">
    <property type="entry name" value="ATPase_P-typ_transduc_dom_A_sf"/>
</dbReference>
<dbReference type="GO" id="GO:0016020">
    <property type="term" value="C:membrane"/>
    <property type="evidence" value="ECO:0007669"/>
    <property type="project" value="UniProtKB-SubCell"/>
</dbReference>
<dbReference type="GO" id="GO:0005507">
    <property type="term" value="F:copper ion binding"/>
    <property type="evidence" value="ECO:0007669"/>
    <property type="project" value="TreeGrafter"/>
</dbReference>
<protein>
    <submittedName>
        <fullName evidence="8">P-type ATPase</fullName>
    </submittedName>
</protein>
<evidence type="ECO:0000256" key="1">
    <source>
        <dbReference type="ARBA" id="ARBA00004370"/>
    </source>
</evidence>
<dbReference type="GO" id="GO:0055070">
    <property type="term" value="P:copper ion homeostasis"/>
    <property type="evidence" value="ECO:0007669"/>
    <property type="project" value="TreeGrafter"/>
</dbReference>
<evidence type="ECO:0000256" key="3">
    <source>
        <dbReference type="ARBA" id="ARBA00022723"/>
    </source>
</evidence>
<dbReference type="Gene3D" id="2.70.150.10">
    <property type="entry name" value="Calcium-transporting ATPase, cytoplasmic transduction domain A"/>
    <property type="match status" value="1"/>
</dbReference>
<dbReference type="PANTHER" id="PTHR43520:SF8">
    <property type="entry name" value="P-TYPE CU(+) TRANSPORTER"/>
    <property type="match status" value="1"/>
</dbReference>
<comment type="subcellular location">
    <subcellularLocation>
        <location evidence="1">Membrane</location>
    </subcellularLocation>
</comment>
<name>A0AAV0AN23_PHAPC</name>
<keyword evidence="5" id="KW-1133">Transmembrane helix</keyword>
<evidence type="ECO:0000256" key="5">
    <source>
        <dbReference type="ARBA" id="ARBA00022989"/>
    </source>
</evidence>
<feature type="domain" description="P-type ATPase A" evidence="7">
    <location>
        <begin position="41"/>
        <end position="132"/>
    </location>
</feature>
<dbReference type="GO" id="GO:0043682">
    <property type="term" value="F:P-type divalent copper transporter activity"/>
    <property type="evidence" value="ECO:0007669"/>
    <property type="project" value="TreeGrafter"/>
</dbReference>
<keyword evidence="6" id="KW-0472">Membrane</keyword>
<gene>
    <name evidence="8" type="ORF">PPACK8108_LOCUS3097</name>
</gene>
<dbReference type="AlphaFoldDB" id="A0AAV0AN23"/>
<evidence type="ECO:0000313" key="8">
    <source>
        <dbReference type="EMBL" id="CAH7668582.1"/>
    </source>
</evidence>
<proteinExistence type="predicted"/>
<evidence type="ECO:0000256" key="6">
    <source>
        <dbReference type="ARBA" id="ARBA00023136"/>
    </source>
</evidence>
<organism evidence="8 9">
    <name type="scientific">Phakopsora pachyrhizi</name>
    <name type="common">Asian soybean rust disease fungus</name>
    <dbReference type="NCBI Taxonomy" id="170000"/>
    <lineage>
        <taxon>Eukaryota</taxon>
        <taxon>Fungi</taxon>
        <taxon>Dikarya</taxon>
        <taxon>Basidiomycota</taxon>
        <taxon>Pucciniomycotina</taxon>
        <taxon>Pucciniomycetes</taxon>
        <taxon>Pucciniales</taxon>
        <taxon>Phakopsoraceae</taxon>
        <taxon>Phakopsora</taxon>
    </lineage>
</organism>
<evidence type="ECO:0000313" key="9">
    <source>
        <dbReference type="Proteomes" id="UP001153365"/>
    </source>
</evidence>